<keyword evidence="1" id="KW-0812">Transmembrane</keyword>
<dbReference type="OrthoDB" id="6333271at2"/>
<reference evidence="3" key="1">
    <citation type="submission" date="2016-11" db="EMBL/GenBank/DDBJ databases">
        <authorList>
            <person name="Varghese N."/>
            <person name="Submissions S."/>
        </authorList>
    </citation>
    <scope>NUCLEOTIDE SEQUENCE [LARGE SCALE GENOMIC DNA]</scope>
    <source>
        <strain evidence="3">DSM 16478</strain>
    </source>
</reference>
<dbReference type="RefSeq" id="WP_073244664.1">
    <property type="nucleotide sequence ID" value="NZ_FQZX01000002.1"/>
</dbReference>
<feature type="transmembrane region" description="Helical" evidence="1">
    <location>
        <begin position="33"/>
        <end position="56"/>
    </location>
</feature>
<evidence type="ECO:0000313" key="3">
    <source>
        <dbReference type="Proteomes" id="UP000184314"/>
    </source>
</evidence>
<feature type="transmembrane region" description="Helical" evidence="1">
    <location>
        <begin position="7"/>
        <end position="27"/>
    </location>
</feature>
<keyword evidence="1" id="KW-0472">Membrane</keyword>
<dbReference type="STRING" id="228958.SAMN04488007_2525"/>
<protein>
    <submittedName>
        <fullName evidence="2">Uncharacterized protein</fullName>
    </submittedName>
</protein>
<evidence type="ECO:0000256" key="1">
    <source>
        <dbReference type="SAM" id="Phobius"/>
    </source>
</evidence>
<keyword evidence="3" id="KW-1185">Reference proteome</keyword>
<dbReference type="EMBL" id="FQZX01000002">
    <property type="protein sequence ID" value="SHK24999.1"/>
    <property type="molecule type" value="Genomic_DNA"/>
</dbReference>
<organism evidence="2 3">
    <name type="scientific">Maribacter aquivivus</name>
    <dbReference type="NCBI Taxonomy" id="228958"/>
    <lineage>
        <taxon>Bacteria</taxon>
        <taxon>Pseudomonadati</taxon>
        <taxon>Bacteroidota</taxon>
        <taxon>Flavobacteriia</taxon>
        <taxon>Flavobacteriales</taxon>
        <taxon>Flavobacteriaceae</taxon>
        <taxon>Maribacter</taxon>
    </lineage>
</organism>
<gene>
    <name evidence="2" type="ORF">SAMN04488007_2525</name>
</gene>
<keyword evidence="1" id="KW-1133">Transmembrane helix</keyword>
<sequence>MKKNKAIRTFTLATVLIIQIVFLLLIAKNNYDTNNFFAIIAILLISAVVLFGHSYLDLHHSKHDYEKLSVVIWVPIGAVACHILNFNYGLGSVLSAGIIGTLGSLVPIFNKQSSYLKKLPGAIYCGVFVGMSSNTITPTIGFVLSAGAIAGLFFLLSKNLFIGIGGKLGTMAFLGVFIVYLINLIA</sequence>
<proteinExistence type="predicted"/>
<feature type="transmembrane region" description="Helical" evidence="1">
    <location>
        <begin position="92"/>
        <end position="109"/>
    </location>
</feature>
<evidence type="ECO:0000313" key="2">
    <source>
        <dbReference type="EMBL" id="SHK24999.1"/>
    </source>
</evidence>
<feature type="transmembrane region" description="Helical" evidence="1">
    <location>
        <begin position="121"/>
        <end position="154"/>
    </location>
</feature>
<feature type="transmembrane region" description="Helical" evidence="1">
    <location>
        <begin position="160"/>
        <end position="182"/>
    </location>
</feature>
<accession>A0A1M6QXK2</accession>
<dbReference type="AlphaFoldDB" id="A0A1M6QXK2"/>
<dbReference type="Proteomes" id="UP000184314">
    <property type="component" value="Unassembled WGS sequence"/>
</dbReference>
<name>A0A1M6QXK2_9FLAO</name>